<dbReference type="InterPro" id="IPR046816">
    <property type="entry name" value="MmeI_Mtase"/>
</dbReference>
<dbReference type="EC" id="2.1.1.72" evidence="1"/>
<keyword evidence="11" id="KW-1185">Reference proteome</keyword>
<dbReference type="Pfam" id="PF20464">
    <property type="entry name" value="MmeI_N"/>
    <property type="match status" value="1"/>
</dbReference>
<evidence type="ECO:0000256" key="2">
    <source>
        <dbReference type="ARBA" id="ARBA00022603"/>
    </source>
</evidence>
<dbReference type="Pfam" id="PF20473">
    <property type="entry name" value="MmeI_Mtase"/>
    <property type="match status" value="1"/>
</dbReference>
<feature type="domain" description="MmeI-like target recognition" evidence="8">
    <location>
        <begin position="756"/>
        <end position="943"/>
    </location>
</feature>
<dbReference type="PANTHER" id="PTHR33841">
    <property type="entry name" value="DNA METHYLTRANSFERASE YEEA-RELATED"/>
    <property type="match status" value="1"/>
</dbReference>
<evidence type="ECO:0000259" key="9">
    <source>
        <dbReference type="Pfam" id="PF20473"/>
    </source>
</evidence>
<evidence type="ECO:0000259" key="8">
    <source>
        <dbReference type="Pfam" id="PF20466"/>
    </source>
</evidence>
<sequence length="1161" mass="130827">MPHTSTPSIAHFITRWKASGASERANYQLFLSELCELLGVEKPQPATDKVHEATYTFERPVVFDDGEGKTSTNFIDLYKKDCFVLEAKQGADKAGITEAESLGGEKVKTKTGTATRDTRTWEREMKKAKEQALRYARSLPTTEGWPPFLAVVDVGYCIDLYADFARQGKTYVPFPDPQNYRITLDELHRTEVRERLRLLFTEPLELDPSRRAARVTRELAARLAKLAASLEQAGHSPEQVAGFLMRCLFTMFAEDVKLLPDNSFTRLLQDYRQNLEHFPDALQALWEKMDSGGFAAILHTKIPRFNGYLFKNPEALPITAAQLDLLVLAAEADWAEVEPAIFGTLLERALQPRERHKLGAHYTPRAYVERLVMPTVIEPLREEWEAARTASAILEDAGDEAGARSEIENFHRRLCSVRVLDPACGSGNFLYVTLEHLKRLEGEVLEVLAHFPRQLKMDMTGGYTVTPAQLLGLEVNPRAAAIADVVLWIGYLQWHFRTHGSADRLSEPILREYGNIKQQDAVLSYSDKVPRLDTNGQPVTRWDGHSTKPHPVTGQEVPDETARTIVYDYLDPKPASWPEADFIVGNPPFIGPAKMRESLGDGYAEALRKAYKGIVGDSADFVMYWWYKAAEVLAKEKIERFGFITTNSITRSFNRRVLQNFIEAKLPVSVTYAIPDHPWVDSADGAAVRIALTVAEKGQHQGRLNTVIEEKESDEFERIIVLQERVGAIQANLTIGAAVISCSILSANDRISSRGMQTIGSGFQVTREEAKNLGLGRIENLDKYIKEYRNGKDLMSSPRGIMIIDLYGLSEKEVLTKFPEVYQWVYERVKPERDAKAHSKDGAAYARLWWLFGKPRPELRKHLEGLPRYIATGETAKHRFFTFLVASILPDNAIFTIAISDAYHLGVFSSKIHVCWALATGGRLEDRPVYSKTLCFDPFPFPTPTDAQKEQIRGIAEQLDAHRKQRQAQHPTLTITDMYNVLEKLRSGEALSAKEQKTHEQGLVSILLQLHNELDAAVAAAYGWPANLHEEEILERLVALNKERAAEEARGLVRWLRPEYQNPQGTQQGELGIESKKAGKTALATAKEVLAWPKTLAEQAQAVQRALQLHERPATAEDLVRQFKPVAKPQQTQRLQQIDSLLQTLHGLGLLRKTEQEQYVK</sequence>
<evidence type="ECO:0000256" key="1">
    <source>
        <dbReference type="ARBA" id="ARBA00011900"/>
    </source>
</evidence>
<keyword evidence="3" id="KW-0808">Transferase</keyword>
<dbReference type="InterPro" id="IPR046819">
    <property type="entry name" value="MmeI_hel"/>
</dbReference>
<evidence type="ECO:0000259" key="7">
    <source>
        <dbReference type="Pfam" id="PF20465"/>
    </source>
</evidence>
<evidence type="ECO:0000256" key="3">
    <source>
        <dbReference type="ARBA" id="ARBA00022679"/>
    </source>
</evidence>
<dbReference type="Proteomes" id="UP000634043">
    <property type="component" value="Unassembled WGS sequence"/>
</dbReference>
<evidence type="ECO:0000256" key="5">
    <source>
        <dbReference type="SAM" id="MobiDB-lite"/>
    </source>
</evidence>
<comment type="caution">
    <text evidence="10">The sequence shown here is derived from an EMBL/GenBank/DDBJ whole genome shotgun (WGS) entry which is preliminary data.</text>
</comment>
<dbReference type="Gene3D" id="3.40.50.150">
    <property type="entry name" value="Vaccinia Virus protein VP39"/>
    <property type="match status" value="1"/>
</dbReference>
<evidence type="ECO:0000259" key="6">
    <source>
        <dbReference type="Pfam" id="PF20464"/>
    </source>
</evidence>
<protein>
    <recommendedName>
        <fullName evidence="1">site-specific DNA-methyltransferase (adenine-specific)</fullName>
        <ecNumber evidence="1">2.1.1.72</ecNumber>
    </recommendedName>
</protein>
<organism evidence="10 11">
    <name type="scientific">Pontibacter amylolyticus</name>
    <dbReference type="NCBI Taxonomy" id="1424080"/>
    <lineage>
        <taxon>Bacteria</taxon>
        <taxon>Pseudomonadati</taxon>
        <taxon>Bacteroidota</taxon>
        <taxon>Cytophagia</taxon>
        <taxon>Cytophagales</taxon>
        <taxon>Hymenobacteraceae</taxon>
        <taxon>Pontibacter</taxon>
    </lineage>
</organism>
<feature type="domain" description="MmeI-like N-terminal" evidence="6">
    <location>
        <begin position="9"/>
        <end position="232"/>
    </location>
</feature>
<dbReference type="InterPro" id="IPR046820">
    <property type="entry name" value="MmeI_TRD"/>
</dbReference>
<feature type="domain" description="MmeI-like DNA-methyltransferase" evidence="9">
    <location>
        <begin position="403"/>
        <end position="692"/>
    </location>
</feature>
<dbReference type="PROSITE" id="PS00092">
    <property type="entry name" value="N6_MTASE"/>
    <property type="match status" value="1"/>
</dbReference>
<dbReference type="EMBL" id="BMFP01000003">
    <property type="protein sequence ID" value="GGG15693.1"/>
    <property type="molecule type" value="Genomic_DNA"/>
</dbReference>
<comment type="catalytic activity">
    <reaction evidence="4">
        <text>a 2'-deoxyadenosine in DNA + S-adenosyl-L-methionine = an N(6)-methyl-2'-deoxyadenosine in DNA + S-adenosyl-L-homocysteine + H(+)</text>
        <dbReference type="Rhea" id="RHEA:15197"/>
        <dbReference type="Rhea" id="RHEA-COMP:12418"/>
        <dbReference type="Rhea" id="RHEA-COMP:12419"/>
        <dbReference type="ChEBI" id="CHEBI:15378"/>
        <dbReference type="ChEBI" id="CHEBI:57856"/>
        <dbReference type="ChEBI" id="CHEBI:59789"/>
        <dbReference type="ChEBI" id="CHEBI:90615"/>
        <dbReference type="ChEBI" id="CHEBI:90616"/>
        <dbReference type="EC" id="2.1.1.72"/>
    </reaction>
</comment>
<reference evidence="11" key="1">
    <citation type="journal article" date="2019" name="Int. J. Syst. Evol. Microbiol.">
        <title>The Global Catalogue of Microorganisms (GCM) 10K type strain sequencing project: providing services to taxonomists for standard genome sequencing and annotation.</title>
        <authorList>
            <consortium name="The Broad Institute Genomics Platform"/>
            <consortium name="The Broad Institute Genome Sequencing Center for Infectious Disease"/>
            <person name="Wu L."/>
            <person name="Ma J."/>
        </authorList>
    </citation>
    <scope>NUCLEOTIDE SEQUENCE [LARGE SCALE GENOMIC DNA]</scope>
    <source>
        <strain evidence="11">CGMCC 1.12749</strain>
    </source>
</reference>
<gene>
    <name evidence="10" type="ORF">GCM10011323_20110</name>
</gene>
<accession>A0ABQ1W585</accession>
<dbReference type="PRINTS" id="PR00507">
    <property type="entry name" value="N12N6MTFRASE"/>
</dbReference>
<evidence type="ECO:0000313" key="10">
    <source>
        <dbReference type="EMBL" id="GGG15693.1"/>
    </source>
</evidence>
<dbReference type="InterPro" id="IPR029063">
    <property type="entry name" value="SAM-dependent_MTases_sf"/>
</dbReference>
<feature type="region of interest" description="Disordered" evidence="5">
    <location>
        <begin position="535"/>
        <end position="556"/>
    </location>
</feature>
<feature type="domain" description="MmeI-like helicase spacer" evidence="7">
    <location>
        <begin position="239"/>
        <end position="310"/>
    </location>
</feature>
<dbReference type="InterPro" id="IPR046817">
    <property type="entry name" value="MmeI_N"/>
</dbReference>
<dbReference type="PANTHER" id="PTHR33841:SF1">
    <property type="entry name" value="DNA METHYLTRANSFERASE A"/>
    <property type="match status" value="1"/>
</dbReference>
<dbReference type="Pfam" id="PF20466">
    <property type="entry name" value="MmeI_TRD"/>
    <property type="match status" value="1"/>
</dbReference>
<evidence type="ECO:0000256" key="4">
    <source>
        <dbReference type="ARBA" id="ARBA00047942"/>
    </source>
</evidence>
<proteinExistence type="predicted"/>
<dbReference type="RefSeq" id="WP_188501406.1">
    <property type="nucleotide sequence ID" value="NZ_BMFP01000003.1"/>
</dbReference>
<dbReference type="InterPro" id="IPR050953">
    <property type="entry name" value="N4_N6_ade-DNA_methylase"/>
</dbReference>
<name>A0ABQ1W585_9BACT</name>
<dbReference type="Pfam" id="PF20465">
    <property type="entry name" value="MmeI_hel"/>
    <property type="match status" value="1"/>
</dbReference>
<dbReference type="SUPFAM" id="SSF53335">
    <property type="entry name" value="S-adenosyl-L-methionine-dependent methyltransferases"/>
    <property type="match status" value="1"/>
</dbReference>
<evidence type="ECO:0000313" key="11">
    <source>
        <dbReference type="Proteomes" id="UP000634043"/>
    </source>
</evidence>
<keyword evidence="2" id="KW-0489">Methyltransferase</keyword>
<dbReference type="InterPro" id="IPR002052">
    <property type="entry name" value="DNA_methylase_N6_adenine_CS"/>
</dbReference>